<feature type="region of interest" description="Disordered" evidence="1">
    <location>
        <begin position="1"/>
        <end position="61"/>
    </location>
</feature>
<dbReference type="Proteomes" id="UP000275846">
    <property type="component" value="Unassembled WGS sequence"/>
</dbReference>
<name>A0A183TQS0_SCHSO</name>
<dbReference type="AlphaFoldDB" id="A0A183TQS0"/>
<dbReference type="STRING" id="70667.A0A183TQS0"/>
<protein>
    <submittedName>
        <fullName evidence="4">Centromere protein X</fullName>
    </submittedName>
</protein>
<evidence type="ECO:0000313" key="3">
    <source>
        <dbReference type="Proteomes" id="UP000275846"/>
    </source>
</evidence>
<proteinExistence type="predicted"/>
<sequence length="136" mass="14901">MARFADPSSADSVPVSADLADIGDDLEKEKNESSTDLQPNKKSELGNADGSDGNRSPSKVPIYKPRQALLNALRDWLALMHQTTTLLSAILTSTSYSYAAEFVKKTVMRHAIENFVEVDLDCVLRISSMDCLSTTF</sequence>
<evidence type="ECO:0000313" key="2">
    <source>
        <dbReference type="EMBL" id="VDM05204.1"/>
    </source>
</evidence>
<reference evidence="2 3" key="2">
    <citation type="submission" date="2018-11" db="EMBL/GenBank/DDBJ databases">
        <authorList>
            <consortium name="Pathogen Informatics"/>
        </authorList>
    </citation>
    <scope>NUCLEOTIDE SEQUENCE [LARGE SCALE GENOMIC DNA]</scope>
    <source>
        <strain evidence="2 3">NST_G2</strain>
    </source>
</reference>
<feature type="compositionally biased region" description="Basic and acidic residues" evidence="1">
    <location>
        <begin position="25"/>
        <end position="44"/>
    </location>
</feature>
<dbReference type="WBParaSite" id="SSLN_0001953401-mRNA-1">
    <property type="protein sequence ID" value="SSLN_0001953401-mRNA-1"/>
    <property type="gene ID" value="SSLN_0001953401"/>
</dbReference>
<keyword evidence="3" id="KW-1185">Reference proteome</keyword>
<dbReference type="EMBL" id="UYSU01045414">
    <property type="protein sequence ID" value="VDM05204.1"/>
    <property type="molecule type" value="Genomic_DNA"/>
</dbReference>
<gene>
    <name evidence="2" type="ORF">SSLN_LOCUS18818</name>
</gene>
<organism evidence="4">
    <name type="scientific">Schistocephalus solidus</name>
    <name type="common">Tapeworm</name>
    <dbReference type="NCBI Taxonomy" id="70667"/>
    <lineage>
        <taxon>Eukaryota</taxon>
        <taxon>Metazoa</taxon>
        <taxon>Spiralia</taxon>
        <taxon>Lophotrochozoa</taxon>
        <taxon>Platyhelminthes</taxon>
        <taxon>Cestoda</taxon>
        <taxon>Eucestoda</taxon>
        <taxon>Diphyllobothriidea</taxon>
        <taxon>Diphyllobothriidae</taxon>
        <taxon>Schistocephalus</taxon>
    </lineage>
</organism>
<evidence type="ECO:0000313" key="4">
    <source>
        <dbReference type="WBParaSite" id="SSLN_0001953401-mRNA-1"/>
    </source>
</evidence>
<accession>A0A183TQS0</accession>
<evidence type="ECO:0000256" key="1">
    <source>
        <dbReference type="SAM" id="MobiDB-lite"/>
    </source>
</evidence>
<reference evidence="4" key="1">
    <citation type="submission" date="2016-06" db="UniProtKB">
        <authorList>
            <consortium name="WormBaseParasite"/>
        </authorList>
    </citation>
    <scope>IDENTIFICATION</scope>
</reference>